<evidence type="ECO:0000259" key="2">
    <source>
        <dbReference type="Pfam" id="PF06580"/>
    </source>
</evidence>
<accession>A0A3Q9FLG0</accession>
<dbReference type="KEGG" id="fll:EI427_01360"/>
<feature type="domain" description="Signal transduction histidine kinase internal region" evidence="2">
    <location>
        <begin position="152"/>
        <end position="229"/>
    </location>
</feature>
<dbReference type="InterPro" id="IPR010559">
    <property type="entry name" value="Sig_transdc_His_kin_internal"/>
</dbReference>
<name>A0A3Q9FLG0_9BACT</name>
<feature type="transmembrane region" description="Helical" evidence="1">
    <location>
        <begin position="7"/>
        <end position="24"/>
    </location>
</feature>
<gene>
    <name evidence="4" type="ORF">EI427_01360</name>
</gene>
<dbReference type="Proteomes" id="UP000267268">
    <property type="component" value="Chromosome 1"/>
</dbReference>
<feature type="transmembrane region" description="Helical" evidence="1">
    <location>
        <begin position="119"/>
        <end position="136"/>
    </location>
</feature>
<dbReference type="RefSeq" id="WP_126610876.1">
    <property type="nucleotide sequence ID" value="NZ_CP034562.1"/>
</dbReference>
<dbReference type="EMBL" id="CP034562">
    <property type="protein sequence ID" value="AZQ60907.1"/>
    <property type="molecule type" value="Genomic_DNA"/>
</dbReference>
<dbReference type="InterPro" id="IPR050640">
    <property type="entry name" value="Bact_2-comp_sensor_kinase"/>
</dbReference>
<keyword evidence="1" id="KW-0812">Transmembrane</keyword>
<evidence type="ECO:0000313" key="5">
    <source>
        <dbReference type="Proteomes" id="UP000267268"/>
    </source>
</evidence>
<dbReference type="AlphaFoldDB" id="A0A3Q9FLG0"/>
<dbReference type="GO" id="GO:0016020">
    <property type="term" value="C:membrane"/>
    <property type="evidence" value="ECO:0007669"/>
    <property type="project" value="InterPro"/>
</dbReference>
<sequence length="341" mass="40602">MQSNKAYTYVVLIYIISFFLYFFWQDFGGYNDFQWLGLQYLIFFNIGITISKCLGSFLVIRGAKKTLEISVFLAILVVVIGYIIVMLVSHYILWEYKLSYYYEVFRVYSFIRFSSFQDLIFPFSVMLVIEVAFEYFRQYKEQQNLRFEKTQAELSFLKGQISPHFLFNTINTIFWLIIKKPKEAQSLLLNLSDMLRYQLYDCENDVVPLKKEVDYLNDLMSIEKHRKNNDITINTLFEVENEQFELPPLLFLPLVENAFKHVSRDPRSENYITINLHQENNKISFLVENTTDNSVIKTKEDKKYSGIGLQNIEKRMALILKENYIFETSLTDNIFYAKIEF</sequence>
<keyword evidence="1" id="KW-1133">Transmembrane helix</keyword>
<dbReference type="Gene3D" id="3.30.565.10">
    <property type="entry name" value="Histidine kinase-like ATPase, C-terminal domain"/>
    <property type="match status" value="1"/>
</dbReference>
<organism evidence="4 5">
    <name type="scientific">Flammeovirga pectinis</name>
    <dbReference type="NCBI Taxonomy" id="2494373"/>
    <lineage>
        <taxon>Bacteria</taxon>
        <taxon>Pseudomonadati</taxon>
        <taxon>Bacteroidota</taxon>
        <taxon>Cytophagia</taxon>
        <taxon>Cytophagales</taxon>
        <taxon>Flammeovirgaceae</taxon>
        <taxon>Flammeovirga</taxon>
    </lineage>
</organism>
<feature type="transmembrane region" description="Helical" evidence="1">
    <location>
        <begin position="36"/>
        <end position="59"/>
    </location>
</feature>
<evidence type="ECO:0000256" key="1">
    <source>
        <dbReference type="SAM" id="Phobius"/>
    </source>
</evidence>
<evidence type="ECO:0000313" key="4">
    <source>
        <dbReference type="EMBL" id="AZQ60907.1"/>
    </source>
</evidence>
<feature type="domain" description="Sensor histidine kinase NatK-like C-terminal" evidence="3">
    <location>
        <begin position="255"/>
        <end position="340"/>
    </location>
</feature>
<dbReference type="PANTHER" id="PTHR34220">
    <property type="entry name" value="SENSOR HISTIDINE KINASE YPDA"/>
    <property type="match status" value="1"/>
</dbReference>
<reference evidence="4 5" key="1">
    <citation type="submission" date="2018-12" db="EMBL/GenBank/DDBJ databases">
        <title>Flammeovirga pectinis sp. nov., isolated from the gut of the Korean scallop, Patinopecten yessoensis.</title>
        <authorList>
            <person name="Bae J.-W."/>
            <person name="Jeong Y.-S."/>
            <person name="Kang W."/>
        </authorList>
    </citation>
    <scope>NUCLEOTIDE SEQUENCE [LARGE SCALE GENOMIC DNA]</scope>
    <source>
        <strain evidence="4 5">L12M1</strain>
    </source>
</reference>
<dbReference type="Pfam" id="PF14501">
    <property type="entry name" value="HATPase_c_5"/>
    <property type="match status" value="1"/>
</dbReference>
<keyword evidence="1" id="KW-0472">Membrane</keyword>
<dbReference type="GO" id="GO:0000155">
    <property type="term" value="F:phosphorelay sensor kinase activity"/>
    <property type="evidence" value="ECO:0007669"/>
    <property type="project" value="InterPro"/>
</dbReference>
<dbReference type="PANTHER" id="PTHR34220:SF7">
    <property type="entry name" value="SENSOR HISTIDINE KINASE YPDA"/>
    <property type="match status" value="1"/>
</dbReference>
<dbReference type="SUPFAM" id="SSF55874">
    <property type="entry name" value="ATPase domain of HSP90 chaperone/DNA topoisomerase II/histidine kinase"/>
    <property type="match status" value="1"/>
</dbReference>
<protein>
    <submittedName>
        <fullName evidence="4">GHKL domain-containing protein</fullName>
    </submittedName>
</protein>
<evidence type="ECO:0000259" key="3">
    <source>
        <dbReference type="Pfam" id="PF14501"/>
    </source>
</evidence>
<proteinExistence type="predicted"/>
<dbReference type="InterPro" id="IPR032834">
    <property type="entry name" value="NatK-like_C"/>
</dbReference>
<dbReference type="OrthoDB" id="9792992at2"/>
<feature type="transmembrane region" description="Helical" evidence="1">
    <location>
        <begin position="71"/>
        <end position="93"/>
    </location>
</feature>
<keyword evidence="5" id="KW-1185">Reference proteome</keyword>
<dbReference type="Pfam" id="PF06580">
    <property type="entry name" value="His_kinase"/>
    <property type="match status" value="1"/>
</dbReference>
<dbReference type="InterPro" id="IPR036890">
    <property type="entry name" value="HATPase_C_sf"/>
</dbReference>